<comment type="subcellular location">
    <subcellularLocation>
        <location evidence="1">Secreted</location>
    </subcellularLocation>
</comment>
<dbReference type="PRINTS" id="PR00821">
    <property type="entry name" value="TAGLIPASE"/>
</dbReference>
<keyword evidence="9" id="KW-1185">Reference proteome</keyword>
<feature type="region of interest" description="Disordered" evidence="5">
    <location>
        <begin position="22"/>
        <end position="49"/>
    </location>
</feature>
<feature type="chain" id="PRO_5036210167" description="Lipase domain-containing protein" evidence="6">
    <location>
        <begin position="22"/>
        <end position="614"/>
    </location>
</feature>
<evidence type="ECO:0000256" key="3">
    <source>
        <dbReference type="ARBA" id="ARBA00022525"/>
    </source>
</evidence>
<feature type="compositionally biased region" description="Basic and acidic residues" evidence="5">
    <location>
        <begin position="34"/>
        <end position="44"/>
    </location>
</feature>
<dbReference type="GO" id="GO:0016298">
    <property type="term" value="F:lipase activity"/>
    <property type="evidence" value="ECO:0007669"/>
    <property type="project" value="InterPro"/>
</dbReference>
<dbReference type="Proteomes" id="UP000678499">
    <property type="component" value="Unassembled WGS sequence"/>
</dbReference>
<dbReference type="Gene3D" id="3.40.50.1820">
    <property type="entry name" value="alpha/beta hydrolase"/>
    <property type="match status" value="1"/>
</dbReference>
<dbReference type="OrthoDB" id="199913at2759"/>
<dbReference type="InterPro" id="IPR029058">
    <property type="entry name" value="AB_hydrolase_fold"/>
</dbReference>
<sequence length="614" mass="67314">MSPRGVAILVCLLLSLHFATSSSSSSSSSAANKFDQHAEKKQEKQQQPGVISRMFRSLAKSYVDYWNLLRRFAATASNAVANNRRRHANSGVNPIPGSSGQVNTDAATRSHSPYYGAYYSDPWIRKVATGRSVCYNFYGCYSTSYPWTDPPRRNIERLPRSPTTVQPKYYLYRTGATQFLPKDMKDALLRPAPGPAYTNVIVVAWNTALITRAQARADARLAGDMIARFFQHVMILVPGFTAANMHVIGHGLGAHLGSYIGTTLKGSDPFAVPVLARLTALDPDHFGFSNTDIVVRVDPTDALFVDVIHTDVFNGIEGVGTAQAMGHYDFYPNGGSSPQPGCDNSFNDAVVHEGDYVSGYKYYSLCSHFRAPQFFTESLTYASAPDSANCEFRAVSCSSWTDFVTAKCAINCPAGTTALTASNCARMGFYSAVDAGPTPPIRSFFLRTGNAEPFCKFQYYVTLKFGSLTLRNTMQALRQVVQRNRLNALLTNQISKRSILENNNTIDVSADGSNQRQGRASMTNVLRGNLYLVLEDGLGNYIEGVTFRLNSKPAYLGTNSDIGAVISYSTIRGTDALTNFKFHLVFSESYGSFGEELAITQMTFDDVDSDLTTN</sequence>
<reference evidence="8" key="1">
    <citation type="submission" date="2020-11" db="EMBL/GenBank/DDBJ databases">
        <authorList>
            <person name="Tran Van P."/>
        </authorList>
    </citation>
    <scope>NUCLEOTIDE SEQUENCE</scope>
</reference>
<proteinExistence type="inferred from homology"/>
<evidence type="ECO:0000256" key="5">
    <source>
        <dbReference type="SAM" id="MobiDB-lite"/>
    </source>
</evidence>
<dbReference type="AlphaFoldDB" id="A0A7R9BR55"/>
<protein>
    <recommendedName>
        <fullName evidence="7">Lipase domain-containing protein</fullName>
    </recommendedName>
</protein>
<organism evidence="8">
    <name type="scientific">Notodromas monacha</name>
    <dbReference type="NCBI Taxonomy" id="399045"/>
    <lineage>
        <taxon>Eukaryota</taxon>
        <taxon>Metazoa</taxon>
        <taxon>Ecdysozoa</taxon>
        <taxon>Arthropoda</taxon>
        <taxon>Crustacea</taxon>
        <taxon>Oligostraca</taxon>
        <taxon>Ostracoda</taxon>
        <taxon>Podocopa</taxon>
        <taxon>Podocopida</taxon>
        <taxon>Cypridocopina</taxon>
        <taxon>Cypridoidea</taxon>
        <taxon>Cyprididae</taxon>
        <taxon>Notodromas</taxon>
    </lineage>
</organism>
<evidence type="ECO:0000259" key="7">
    <source>
        <dbReference type="Pfam" id="PF00151"/>
    </source>
</evidence>
<feature type="signal peptide" evidence="6">
    <location>
        <begin position="1"/>
        <end position="21"/>
    </location>
</feature>
<feature type="non-terminal residue" evidence="8">
    <location>
        <position position="1"/>
    </location>
</feature>
<dbReference type="EMBL" id="OA883285">
    <property type="protein sequence ID" value="CAD7278491.1"/>
    <property type="molecule type" value="Genomic_DNA"/>
</dbReference>
<dbReference type="InterPro" id="IPR013818">
    <property type="entry name" value="Lipase"/>
</dbReference>
<dbReference type="EMBL" id="CAJPEX010001248">
    <property type="protein sequence ID" value="CAG0918643.1"/>
    <property type="molecule type" value="Genomic_DNA"/>
</dbReference>
<dbReference type="GO" id="GO:0005615">
    <property type="term" value="C:extracellular space"/>
    <property type="evidence" value="ECO:0007669"/>
    <property type="project" value="TreeGrafter"/>
</dbReference>
<dbReference type="GO" id="GO:0016042">
    <property type="term" value="P:lipid catabolic process"/>
    <property type="evidence" value="ECO:0007669"/>
    <property type="project" value="TreeGrafter"/>
</dbReference>
<feature type="domain" description="Lipase" evidence="7">
    <location>
        <begin position="184"/>
        <end position="454"/>
    </location>
</feature>
<evidence type="ECO:0000313" key="8">
    <source>
        <dbReference type="EMBL" id="CAD7278491.1"/>
    </source>
</evidence>
<evidence type="ECO:0000256" key="6">
    <source>
        <dbReference type="SAM" id="SignalP"/>
    </source>
</evidence>
<evidence type="ECO:0000256" key="1">
    <source>
        <dbReference type="ARBA" id="ARBA00004613"/>
    </source>
</evidence>
<evidence type="ECO:0000256" key="4">
    <source>
        <dbReference type="RuleBase" id="RU004262"/>
    </source>
</evidence>
<keyword evidence="3" id="KW-0964">Secreted</keyword>
<evidence type="ECO:0000256" key="2">
    <source>
        <dbReference type="ARBA" id="ARBA00010701"/>
    </source>
</evidence>
<evidence type="ECO:0000313" key="9">
    <source>
        <dbReference type="Proteomes" id="UP000678499"/>
    </source>
</evidence>
<feature type="compositionally biased region" description="Polar residues" evidence="5">
    <location>
        <begin position="90"/>
        <end position="105"/>
    </location>
</feature>
<keyword evidence="6" id="KW-0732">Signal</keyword>
<feature type="region of interest" description="Disordered" evidence="5">
    <location>
        <begin position="85"/>
        <end position="105"/>
    </location>
</feature>
<accession>A0A7R9BR55</accession>
<dbReference type="InterPro" id="IPR000734">
    <property type="entry name" value="TAG_lipase"/>
</dbReference>
<gene>
    <name evidence="8" type="ORF">NMOB1V02_LOCUS6191</name>
</gene>
<dbReference type="SUPFAM" id="SSF53474">
    <property type="entry name" value="alpha/beta-Hydrolases"/>
    <property type="match status" value="1"/>
</dbReference>
<comment type="similarity">
    <text evidence="2 4">Belongs to the AB hydrolase superfamily. Lipase family.</text>
</comment>
<name>A0A7R9BR55_9CRUS</name>
<dbReference type="PANTHER" id="PTHR11610">
    <property type="entry name" value="LIPASE"/>
    <property type="match status" value="1"/>
</dbReference>
<dbReference type="Pfam" id="PF00151">
    <property type="entry name" value="Lipase"/>
    <property type="match status" value="1"/>
</dbReference>